<dbReference type="InterPro" id="IPR053007">
    <property type="entry name" value="CYP450_monoxygenase_sec-met"/>
</dbReference>
<dbReference type="InterPro" id="IPR036396">
    <property type="entry name" value="Cyt_P450_sf"/>
</dbReference>
<evidence type="ECO:0000256" key="3">
    <source>
        <dbReference type="ARBA" id="ARBA00022723"/>
    </source>
</evidence>
<protein>
    <submittedName>
        <fullName evidence="8">Cytochrome P450</fullName>
    </submittedName>
</protein>
<comment type="cofactor">
    <cofactor evidence="1 6">
        <name>heme</name>
        <dbReference type="ChEBI" id="CHEBI:30413"/>
    </cofactor>
</comment>
<dbReference type="GO" id="GO:0020037">
    <property type="term" value="F:heme binding"/>
    <property type="evidence" value="ECO:0007669"/>
    <property type="project" value="InterPro"/>
</dbReference>
<dbReference type="Proteomes" id="UP001302812">
    <property type="component" value="Unassembled WGS sequence"/>
</dbReference>
<sequence length="551" mass="61170">MDYAGIVQALQGSNTTAGPLVADNVVSRFAAEHSLLATTVGGLAATYVFFWALLQFTQDANEPPLVLTAVPFLSPIVGIVRRSLDFYVYMRDKYPSLPTYTLRLPGLRVYMVNSTSLIPAVQRQWRTLLFPPVTAWASEVAMGGSKEAVNIIREDMVTENGFMHAFIKAIHPALSKGPALDNLSRNALGTLSKSLDSIAAHGSKRVDMYEWIRHEIMMATTDSVYGPHNPLRDPANEADWLKYHPAIMFLTVNLLPQWVFGGAIAARNRLANAFLRYHDAGHYKQGSVYIQRWTEQFASWSITPADVARFHNGNLFALVANTIPTAFWTIYHVFSDPTVLRECREEVERTVTLETLLKGNGDEVRTISAAAIKEGCPTLASTFQEVLRIHGMVNSVRVVSENHVLDGKYLLKKGGLVMVPARVQHRSKEAWGDNADEFDHRRFIRKPGEPLPNPNAFRGFGGGTTLCPGRHFATTEILLFTAMLLLRFDIVRVGDGGKWVLSTAANSSQAEAVEQPDYDFQIELRPRPVAARKWVVSFGGDEESALVAEEL</sequence>
<dbReference type="PANTHER" id="PTHR47582:SF1">
    <property type="entry name" value="P450, PUTATIVE (EUROFUNG)-RELATED"/>
    <property type="match status" value="1"/>
</dbReference>
<keyword evidence="6 7" id="KW-0349">Heme</keyword>
<dbReference type="InterPro" id="IPR002403">
    <property type="entry name" value="Cyt_P450_E_grp-IV"/>
</dbReference>
<evidence type="ECO:0000256" key="5">
    <source>
        <dbReference type="ARBA" id="ARBA00023033"/>
    </source>
</evidence>
<keyword evidence="5 7" id="KW-0503">Monooxygenase</keyword>
<dbReference type="CDD" id="cd11040">
    <property type="entry name" value="CYP7_CYP8-like"/>
    <property type="match status" value="1"/>
</dbReference>
<comment type="similarity">
    <text evidence="2 7">Belongs to the cytochrome P450 family.</text>
</comment>
<evidence type="ECO:0000256" key="2">
    <source>
        <dbReference type="ARBA" id="ARBA00010617"/>
    </source>
</evidence>
<gene>
    <name evidence="8" type="ORF">N656DRAFT_802864</name>
</gene>
<dbReference type="InterPro" id="IPR017972">
    <property type="entry name" value="Cyt_P450_CS"/>
</dbReference>
<dbReference type="Pfam" id="PF00067">
    <property type="entry name" value="p450"/>
    <property type="match status" value="1"/>
</dbReference>
<dbReference type="GO" id="GO:0016705">
    <property type="term" value="F:oxidoreductase activity, acting on paired donors, with incorporation or reduction of molecular oxygen"/>
    <property type="evidence" value="ECO:0007669"/>
    <property type="project" value="InterPro"/>
</dbReference>
<name>A0AAN6T740_9PEZI</name>
<dbReference type="SUPFAM" id="SSF48264">
    <property type="entry name" value="Cytochrome P450"/>
    <property type="match status" value="1"/>
</dbReference>
<evidence type="ECO:0000313" key="9">
    <source>
        <dbReference type="Proteomes" id="UP001302812"/>
    </source>
</evidence>
<dbReference type="AlphaFoldDB" id="A0AAN6T740"/>
<feature type="binding site" description="axial binding residue" evidence="6">
    <location>
        <position position="467"/>
    </location>
    <ligand>
        <name>heme</name>
        <dbReference type="ChEBI" id="CHEBI:30413"/>
    </ligand>
    <ligandPart>
        <name>Fe</name>
        <dbReference type="ChEBI" id="CHEBI:18248"/>
    </ligandPart>
</feature>
<keyword evidence="9" id="KW-1185">Reference proteome</keyword>
<dbReference type="EMBL" id="MU853378">
    <property type="protein sequence ID" value="KAK4107233.1"/>
    <property type="molecule type" value="Genomic_DNA"/>
</dbReference>
<dbReference type="PROSITE" id="PS00086">
    <property type="entry name" value="CYTOCHROME_P450"/>
    <property type="match status" value="1"/>
</dbReference>
<accession>A0AAN6T740</accession>
<keyword evidence="4 6" id="KW-0408">Iron</keyword>
<keyword evidence="7" id="KW-0560">Oxidoreductase</keyword>
<dbReference type="GO" id="GO:0004497">
    <property type="term" value="F:monooxygenase activity"/>
    <property type="evidence" value="ECO:0007669"/>
    <property type="project" value="UniProtKB-KW"/>
</dbReference>
<evidence type="ECO:0000313" key="8">
    <source>
        <dbReference type="EMBL" id="KAK4107233.1"/>
    </source>
</evidence>
<evidence type="ECO:0000256" key="7">
    <source>
        <dbReference type="RuleBase" id="RU000461"/>
    </source>
</evidence>
<dbReference type="GO" id="GO:0005506">
    <property type="term" value="F:iron ion binding"/>
    <property type="evidence" value="ECO:0007669"/>
    <property type="project" value="InterPro"/>
</dbReference>
<dbReference type="RefSeq" id="XP_064664803.1">
    <property type="nucleotide sequence ID" value="XM_064818294.1"/>
</dbReference>
<dbReference type="PRINTS" id="PR00465">
    <property type="entry name" value="EP450IV"/>
</dbReference>
<dbReference type="GeneID" id="89942419"/>
<evidence type="ECO:0000256" key="6">
    <source>
        <dbReference type="PIRSR" id="PIRSR602403-1"/>
    </source>
</evidence>
<evidence type="ECO:0000256" key="1">
    <source>
        <dbReference type="ARBA" id="ARBA00001971"/>
    </source>
</evidence>
<evidence type="ECO:0000256" key="4">
    <source>
        <dbReference type="ARBA" id="ARBA00023004"/>
    </source>
</evidence>
<proteinExistence type="inferred from homology"/>
<dbReference type="PANTHER" id="PTHR47582">
    <property type="entry name" value="P450, PUTATIVE (EUROFUNG)-RELATED"/>
    <property type="match status" value="1"/>
</dbReference>
<reference evidence="8" key="2">
    <citation type="submission" date="2023-05" db="EMBL/GenBank/DDBJ databases">
        <authorList>
            <consortium name="Lawrence Berkeley National Laboratory"/>
            <person name="Steindorff A."/>
            <person name="Hensen N."/>
            <person name="Bonometti L."/>
            <person name="Westerberg I."/>
            <person name="Brannstrom I.O."/>
            <person name="Guillou S."/>
            <person name="Cros-Aarteil S."/>
            <person name="Calhoun S."/>
            <person name="Haridas S."/>
            <person name="Kuo A."/>
            <person name="Mondo S."/>
            <person name="Pangilinan J."/>
            <person name="Riley R."/>
            <person name="Labutti K."/>
            <person name="Andreopoulos B."/>
            <person name="Lipzen A."/>
            <person name="Chen C."/>
            <person name="Yanf M."/>
            <person name="Daum C."/>
            <person name="Ng V."/>
            <person name="Clum A."/>
            <person name="Ohm R."/>
            <person name="Martin F."/>
            <person name="Silar P."/>
            <person name="Natvig D."/>
            <person name="Lalanne C."/>
            <person name="Gautier V."/>
            <person name="Ament-Velasquez S.L."/>
            <person name="Kruys A."/>
            <person name="Hutchinson M.I."/>
            <person name="Powell A.J."/>
            <person name="Barry K."/>
            <person name="Miller A.N."/>
            <person name="Grigoriev I.V."/>
            <person name="Debuchy R."/>
            <person name="Gladieux P."/>
            <person name="Thoren M.H."/>
            <person name="Johannesson H."/>
        </authorList>
    </citation>
    <scope>NUCLEOTIDE SEQUENCE</scope>
    <source>
        <strain evidence="8">CBS 508.74</strain>
    </source>
</reference>
<keyword evidence="3 6" id="KW-0479">Metal-binding</keyword>
<organism evidence="8 9">
    <name type="scientific">Canariomyces notabilis</name>
    <dbReference type="NCBI Taxonomy" id="2074819"/>
    <lineage>
        <taxon>Eukaryota</taxon>
        <taxon>Fungi</taxon>
        <taxon>Dikarya</taxon>
        <taxon>Ascomycota</taxon>
        <taxon>Pezizomycotina</taxon>
        <taxon>Sordariomycetes</taxon>
        <taxon>Sordariomycetidae</taxon>
        <taxon>Sordariales</taxon>
        <taxon>Chaetomiaceae</taxon>
        <taxon>Canariomyces</taxon>
    </lineage>
</organism>
<dbReference type="InterPro" id="IPR001128">
    <property type="entry name" value="Cyt_P450"/>
</dbReference>
<comment type="caution">
    <text evidence="8">The sequence shown here is derived from an EMBL/GenBank/DDBJ whole genome shotgun (WGS) entry which is preliminary data.</text>
</comment>
<reference evidence="8" key="1">
    <citation type="journal article" date="2023" name="Mol. Phylogenet. Evol.">
        <title>Genome-scale phylogeny and comparative genomics of the fungal order Sordariales.</title>
        <authorList>
            <person name="Hensen N."/>
            <person name="Bonometti L."/>
            <person name="Westerberg I."/>
            <person name="Brannstrom I.O."/>
            <person name="Guillou S."/>
            <person name="Cros-Aarteil S."/>
            <person name="Calhoun S."/>
            <person name="Haridas S."/>
            <person name="Kuo A."/>
            <person name="Mondo S."/>
            <person name="Pangilinan J."/>
            <person name="Riley R."/>
            <person name="LaButti K."/>
            <person name="Andreopoulos B."/>
            <person name="Lipzen A."/>
            <person name="Chen C."/>
            <person name="Yan M."/>
            <person name="Daum C."/>
            <person name="Ng V."/>
            <person name="Clum A."/>
            <person name="Steindorff A."/>
            <person name="Ohm R.A."/>
            <person name="Martin F."/>
            <person name="Silar P."/>
            <person name="Natvig D.O."/>
            <person name="Lalanne C."/>
            <person name="Gautier V."/>
            <person name="Ament-Velasquez S.L."/>
            <person name="Kruys A."/>
            <person name="Hutchinson M.I."/>
            <person name="Powell A.J."/>
            <person name="Barry K."/>
            <person name="Miller A.N."/>
            <person name="Grigoriev I.V."/>
            <person name="Debuchy R."/>
            <person name="Gladieux P."/>
            <person name="Hiltunen Thoren M."/>
            <person name="Johannesson H."/>
        </authorList>
    </citation>
    <scope>NUCLEOTIDE SEQUENCE</scope>
    <source>
        <strain evidence="8">CBS 508.74</strain>
    </source>
</reference>
<dbReference type="Gene3D" id="1.10.630.10">
    <property type="entry name" value="Cytochrome P450"/>
    <property type="match status" value="1"/>
</dbReference>